<organism evidence="2">
    <name type="scientific">bioreactor metagenome</name>
    <dbReference type="NCBI Taxonomy" id="1076179"/>
    <lineage>
        <taxon>unclassified sequences</taxon>
        <taxon>metagenomes</taxon>
        <taxon>ecological metagenomes</taxon>
    </lineage>
</organism>
<proteinExistence type="predicted"/>
<evidence type="ECO:0000313" key="2">
    <source>
        <dbReference type="EMBL" id="MPM05801.1"/>
    </source>
</evidence>
<dbReference type="Pfam" id="PF01909">
    <property type="entry name" value="NTP_transf_2"/>
    <property type="match status" value="1"/>
</dbReference>
<name>A0A644WQK1_9ZZZZ</name>
<dbReference type="InterPro" id="IPR002934">
    <property type="entry name" value="Polymerase_NTP_transf_dom"/>
</dbReference>
<feature type="domain" description="Polymerase nucleotidyl transferase" evidence="1">
    <location>
        <begin position="9"/>
        <end position="60"/>
    </location>
</feature>
<dbReference type="Gene3D" id="3.30.460.10">
    <property type="entry name" value="Beta Polymerase, domain 2"/>
    <property type="match status" value="1"/>
</dbReference>
<protein>
    <recommendedName>
        <fullName evidence="1">Polymerase nucleotidyl transferase domain-containing protein</fullName>
    </recommendedName>
</protein>
<sequence length="256" mass="30692">MESWEIALTKFLKQWESEKYVLAAIATGSFVVGNNTNKSDIDVQIILSDEVNWRERGNKYVDGFLIEYFANPVKQVYQYLDDDLKYGNRIDANMFYIGKVMFDKVGISSELKRKAKEDLGKDLLEVDKVSLEMMKYGIWDYFEEIEEAYETNSPYFNYLYYSYLDLLLERYSRFLKIILPAKYKVYKFLKDKEYRQKYNINDFPDEKFKSKFLECIEEQDQERRYILILEQKNYVLEKMGGFEINGWSLRSPLTVK</sequence>
<dbReference type="InterPro" id="IPR043519">
    <property type="entry name" value="NT_sf"/>
</dbReference>
<gene>
    <name evidence="2" type="ORF">SDC9_52096</name>
</gene>
<dbReference type="AlphaFoldDB" id="A0A644WQK1"/>
<reference evidence="2" key="1">
    <citation type="submission" date="2019-08" db="EMBL/GenBank/DDBJ databases">
        <authorList>
            <person name="Kucharzyk K."/>
            <person name="Murdoch R.W."/>
            <person name="Higgins S."/>
            <person name="Loffler F."/>
        </authorList>
    </citation>
    <scope>NUCLEOTIDE SEQUENCE</scope>
</reference>
<dbReference type="GO" id="GO:0016779">
    <property type="term" value="F:nucleotidyltransferase activity"/>
    <property type="evidence" value="ECO:0007669"/>
    <property type="project" value="InterPro"/>
</dbReference>
<comment type="caution">
    <text evidence="2">The sequence shown here is derived from an EMBL/GenBank/DDBJ whole genome shotgun (WGS) entry which is preliminary data.</text>
</comment>
<dbReference type="SUPFAM" id="SSF81301">
    <property type="entry name" value="Nucleotidyltransferase"/>
    <property type="match status" value="1"/>
</dbReference>
<evidence type="ECO:0000259" key="1">
    <source>
        <dbReference type="Pfam" id="PF01909"/>
    </source>
</evidence>
<accession>A0A644WQK1</accession>
<dbReference type="EMBL" id="VSSQ01001167">
    <property type="protein sequence ID" value="MPM05801.1"/>
    <property type="molecule type" value="Genomic_DNA"/>
</dbReference>